<organism>
    <name type="scientific">Branchiostoma floridae</name>
    <name type="common">Florida lancelet</name>
    <name type="synonym">Amphioxus</name>
    <dbReference type="NCBI Taxonomy" id="7739"/>
    <lineage>
        <taxon>Eukaryota</taxon>
        <taxon>Metazoa</taxon>
        <taxon>Chordata</taxon>
        <taxon>Cephalochordata</taxon>
        <taxon>Leptocardii</taxon>
        <taxon>Amphioxiformes</taxon>
        <taxon>Branchiostomatidae</taxon>
        <taxon>Branchiostoma</taxon>
    </lineage>
</organism>
<protein>
    <submittedName>
        <fullName evidence="2">Uncharacterized protein</fullName>
    </submittedName>
</protein>
<feature type="region of interest" description="Disordered" evidence="1">
    <location>
        <begin position="101"/>
        <end position="151"/>
    </location>
</feature>
<gene>
    <name evidence="2" type="ORF">BRAFLDRAFT_87994</name>
</gene>
<feature type="compositionally biased region" description="Basic and acidic residues" evidence="1">
    <location>
        <begin position="112"/>
        <end position="143"/>
    </location>
</feature>
<feature type="region of interest" description="Disordered" evidence="1">
    <location>
        <begin position="219"/>
        <end position="242"/>
    </location>
</feature>
<dbReference type="AlphaFoldDB" id="C3YC62"/>
<dbReference type="InParanoid" id="C3YC62"/>
<feature type="region of interest" description="Disordered" evidence="1">
    <location>
        <begin position="258"/>
        <end position="298"/>
    </location>
</feature>
<dbReference type="EMBL" id="GG666500">
    <property type="protein sequence ID" value="EEN62094.1"/>
    <property type="molecule type" value="Genomic_DNA"/>
</dbReference>
<reference evidence="2" key="1">
    <citation type="journal article" date="2008" name="Nature">
        <title>The amphioxus genome and the evolution of the chordate karyotype.</title>
        <authorList>
            <consortium name="US DOE Joint Genome Institute (JGI-PGF)"/>
            <person name="Putnam N.H."/>
            <person name="Butts T."/>
            <person name="Ferrier D.E.K."/>
            <person name="Furlong R.F."/>
            <person name="Hellsten U."/>
            <person name="Kawashima T."/>
            <person name="Robinson-Rechavi M."/>
            <person name="Shoguchi E."/>
            <person name="Terry A."/>
            <person name="Yu J.-K."/>
            <person name="Benito-Gutierrez E.L."/>
            <person name="Dubchak I."/>
            <person name="Garcia-Fernandez J."/>
            <person name="Gibson-Brown J.J."/>
            <person name="Grigoriev I.V."/>
            <person name="Horton A.C."/>
            <person name="de Jong P.J."/>
            <person name="Jurka J."/>
            <person name="Kapitonov V.V."/>
            <person name="Kohara Y."/>
            <person name="Kuroki Y."/>
            <person name="Lindquist E."/>
            <person name="Lucas S."/>
            <person name="Osoegawa K."/>
            <person name="Pennacchio L.A."/>
            <person name="Salamov A.A."/>
            <person name="Satou Y."/>
            <person name="Sauka-Spengler T."/>
            <person name="Schmutz J."/>
            <person name="Shin-I T."/>
            <person name="Toyoda A."/>
            <person name="Bronner-Fraser M."/>
            <person name="Fujiyama A."/>
            <person name="Holland L.Z."/>
            <person name="Holland P.W.H."/>
            <person name="Satoh N."/>
            <person name="Rokhsar D.S."/>
        </authorList>
    </citation>
    <scope>NUCLEOTIDE SEQUENCE [LARGE SCALE GENOMIC DNA]</scope>
    <source>
        <strain evidence="2">S238N-H82</strain>
        <tissue evidence="2">Testes</tissue>
    </source>
</reference>
<feature type="region of interest" description="Disordered" evidence="1">
    <location>
        <begin position="484"/>
        <end position="507"/>
    </location>
</feature>
<sequence length="562" mass="63558">MASQQEFLCSRCHEILRTHEIRNECHSGLRQHWGQYDYSRDTWDIQREWSCCLEEQEDAPGCRRQAHDVMPTVQGLKIQTSVHDLPSSLVKSPVLDTSYYSKSEDQSVPTFKAEEQVDQEQDHHSYPELDPTREEENLERRNLQTETNGERVGSVARRPFVYVPMYLPKETVKDTSTSTSEDYSIDSPLEVEPLLEESNNCEPQTDANGTMTYISRVRTQDANSSQKQEDYDEETGPPSQKFTHVSAVKGDGLENATFRKRGELESEPRVATFSSSERGVQNGIHSYGQKDHISDQQGRSRVVDLYQEWLDKLELESPAASSTPLPKSPASRKLKNIQKDRRFQSDDNLSAQNVARSHLSLPRQQPHRLTECRSLFSSAMDLTLCLRSPDQDRKNVKCSANIRSAQQSEREKHMIPLETDRTSYVKKPLGNGENDGVEKRQKMSDLTGMKRWIRPTYTSLFPSSSDSRFNSAAALPSDKSKNCKKKLTHAGAPPCGHSKSVGEQRGVNPPPYVSRFCTKTTTEDSPVVVVFHVTLQSFSTVLAHHSDSPAAKYTNSSGKRVN</sequence>
<accession>C3YC62</accession>
<name>C3YC62_BRAFL</name>
<proteinExistence type="predicted"/>
<evidence type="ECO:0000313" key="2">
    <source>
        <dbReference type="EMBL" id="EEN62094.1"/>
    </source>
</evidence>
<evidence type="ECO:0000256" key="1">
    <source>
        <dbReference type="SAM" id="MobiDB-lite"/>
    </source>
</evidence>
<feature type="region of interest" description="Disordered" evidence="1">
    <location>
        <begin position="317"/>
        <end position="350"/>
    </location>
</feature>